<feature type="domain" description="Reverse transcriptase" evidence="1">
    <location>
        <begin position="176"/>
        <end position="251"/>
    </location>
</feature>
<dbReference type="EMBL" id="VUJU01009545">
    <property type="protein sequence ID" value="KAF0719536.1"/>
    <property type="molecule type" value="Genomic_DNA"/>
</dbReference>
<evidence type="ECO:0000259" key="1">
    <source>
        <dbReference type="Pfam" id="PF00078"/>
    </source>
</evidence>
<dbReference type="AlphaFoldDB" id="A0A6G0W492"/>
<dbReference type="OrthoDB" id="6627636at2759"/>
<accession>A0A6G0W492</accession>
<name>A0A6G0W492_APHCR</name>
<comment type="caution">
    <text evidence="2">The sequence shown here is derived from an EMBL/GenBank/DDBJ whole genome shotgun (WGS) entry which is preliminary data.</text>
</comment>
<proteinExistence type="predicted"/>
<dbReference type="InterPro" id="IPR000477">
    <property type="entry name" value="RT_dom"/>
</dbReference>
<feature type="non-terminal residue" evidence="2">
    <location>
        <position position="315"/>
    </location>
</feature>
<sequence length="315" mass="35643">TVYSNTFASIKQRPDIPCTHYHLPSNCVISLIDVEDGLSSLINVKSAGPDGLPGTFLFNIRYAIRFPLWLIFCRSLKDGIYPSSFKMSSITPIFKSGDKSDLVLKSILPTVSTVLMDEQYGCRPQRSATLNLIAFNNFVLDAVEQGSQVDVIFTDFTKAFDRVDYSIIMEILSKTGFGGHLSPILFSLFVNGIKSAIPDSRFLMFADDLKIFRRIDSFADCLTLQDELNTLVLWFKSIGLQFNIDKCKSMYFTRSRSPIVNAYFINNASIDMVTTKKDLGVIFYSDLNFHSHIEAISCRAFKTLDFVIRRRRTLS</sequence>
<dbReference type="CDD" id="cd01650">
    <property type="entry name" value="RT_nLTR_like"/>
    <property type="match status" value="1"/>
</dbReference>
<evidence type="ECO:0000313" key="2">
    <source>
        <dbReference type="EMBL" id="KAF0719536.1"/>
    </source>
</evidence>
<reference evidence="2 3" key="1">
    <citation type="submission" date="2019-08" db="EMBL/GenBank/DDBJ databases">
        <title>Whole genome of Aphis craccivora.</title>
        <authorList>
            <person name="Voronova N.V."/>
            <person name="Shulinski R.S."/>
            <person name="Bandarenka Y.V."/>
            <person name="Zhorov D.G."/>
            <person name="Warner D."/>
        </authorList>
    </citation>
    <scope>NUCLEOTIDE SEQUENCE [LARGE SCALE GENOMIC DNA]</scope>
    <source>
        <strain evidence="2">180601</strain>
        <tissue evidence="2">Whole Body</tissue>
    </source>
</reference>
<dbReference type="Proteomes" id="UP000478052">
    <property type="component" value="Unassembled WGS sequence"/>
</dbReference>
<feature type="non-terminal residue" evidence="2">
    <location>
        <position position="1"/>
    </location>
</feature>
<protein>
    <recommendedName>
        <fullName evidence="1">Reverse transcriptase domain-containing protein</fullName>
    </recommendedName>
</protein>
<gene>
    <name evidence="2" type="ORF">FWK35_00023733</name>
</gene>
<keyword evidence="3" id="KW-1185">Reference proteome</keyword>
<dbReference type="Pfam" id="PF00078">
    <property type="entry name" value="RVT_1"/>
    <property type="match status" value="1"/>
</dbReference>
<evidence type="ECO:0000313" key="3">
    <source>
        <dbReference type="Proteomes" id="UP000478052"/>
    </source>
</evidence>
<organism evidence="2 3">
    <name type="scientific">Aphis craccivora</name>
    <name type="common">Cowpea aphid</name>
    <dbReference type="NCBI Taxonomy" id="307492"/>
    <lineage>
        <taxon>Eukaryota</taxon>
        <taxon>Metazoa</taxon>
        <taxon>Ecdysozoa</taxon>
        <taxon>Arthropoda</taxon>
        <taxon>Hexapoda</taxon>
        <taxon>Insecta</taxon>
        <taxon>Pterygota</taxon>
        <taxon>Neoptera</taxon>
        <taxon>Paraneoptera</taxon>
        <taxon>Hemiptera</taxon>
        <taxon>Sternorrhyncha</taxon>
        <taxon>Aphidomorpha</taxon>
        <taxon>Aphidoidea</taxon>
        <taxon>Aphididae</taxon>
        <taxon>Aphidini</taxon>
        <taxon>Aphis</taxon>
        <taxon>Aphis</taxon>
    </lineage>
</organism>
<dbReference type="PANTHER" id="PTHR33332">
    <property type="entry name" value="REVERSE TRANSCRIPTASE DOMAIN-CONTAINING PROTEIN"/>
    <property type="match status" value="1"/>
</dbReference>